<dbReference type="EMBL" id="NFKK01000005">
    <property type="protein sequence ID" value="OUP53154.1"/>
    <property type="molecule type" value="Genomic_DNA"/>
</dbReference>
<reference evidence="3" key="1">
    <citation type="submission" date="2017-04" db="EMBL/GenBank/DDBJ databases">
        <title>Function of individual gut microbiota members based on whole genome sequencing of pure cultures obtained from chicken caecum.</title>
        <authorList>
            <person name="Medvecky M."/>
            <person name="Cejkova D."/>
            <person name="Polansky O."/>
            <person name="Karasova D."/>
            <person name="Kubasova T."/>
            <person name="Cizek A."/>
            <person name="Rychlik I."/>
        </authorList>
    </citation>
    <scope>NUCLEOTIDE SEQUENCE [LARGE SCALE GENOMIC DNA]</scope>
    <source>
        <strain evidence="3">An180</strain>
    </source>
</reference>
<evidence type="ECO:0000259" key="1">
    <source>
        <dbReference type="Pfam" id="PF01261"/>
    </source>
</evidence>
<sequence length="309" mass="34884">MGIHICGAPCCWGVDDINNPHLPTWQRVLREAHEAGYSAIELGPNGWIPTDDIEGVTEELNKNQLSIVAGTIFDDMLSDDNYEKLLHQVNGICQLITKLPPLPREDGQRWPSPYMTVMDWGHDERDYAAGHSDRAPRLDEAGWAKLISHFKGLCERANSYGVRPVLHPHCGGYIEFGDEIDRLAEEIPNEMAGFVLDTGHLQYAGMDPVTWLRKYKDRLDYVHFKDIDPKVYNEVMQEHIRFFEGCARGSMCPIGQGMIDYKAVADVLDEIGYNGYITIEQECDPRNVDNSLANVKASVDFLKGIGYKI</sequence>
<dbReference type="InterPro" id="IPR013022">
    <property type="entry name" value="Xyl_isomerase-like_TIM-brl"/>
</dbReference>
<protein>
    <submittedName>
        <fullName evidence="2">AP endonuclease</fullName>
    </submittedName>
</protein>
<keyword evidence="2" id="KW-0255">Endonuclease</keyword>
<dbReference type="Pfam" id="PF01261">
    <property type="entry name" value="AP_endonuc_2"/>
    <property type="match status" value="1"/>
</dbReference>
<proteinExistence type="predicted"/>
<dbReference type="InterPro" id="IPR050312">
    <property type="entry name" value="IolE/XylAMocC-like"/>
</dbReference>
<dbReference type="PANTHER" id="PTHR12110:SF41">
    <property type="entry name" value="INOSOSE DEHYDRATASE"/>
    <property type="match status" value="1"/>
</dbReference>
<dbReference type="GO" id="GO:0004519">
    <property type="term" value="F:endonuclease activity"/>
    <property type="evidence" value="ECO:0007669"/>
    <property type="project" value="UniProtKB-KW"/>
</dbReference>
<keyword evidence="2" id="KW-0378">Hydrolase</keyword>
<name>A0A1Y4L8V4_9FIRM</name>
<feature type="domain" description="Xylose isomerase-like TIM barrel" evidence="1">
    <location>
        <begin position="136"/>
        <end position="303"/>
    </location>
</feature>
<evidence type="ECO:0000313" key="3">
    <source>
        <dbReference type="Proteomes" id="UP000195897"/>
    </source>
</evidence>
<dbReference type="RefSeq" id="WP_087371936.1">
    <property type="nucleotide sequence ID" value="NZ_NFKK01000005.1"/>
</dbReference>
<dbReference type="SUPFAM" id="SSF51658">
    <property type="entry name" value="Xylose isomerase-like"/>
    <property type="match status" value="1"/>
</dbReference>
<dbReference type="PANTHER" id="PTHR12110">
    <property type="entry name" value="HYDROXYPYRUVATE ISOMERASE"/>
    <property type="match status" value="1"/>
</dbReference>
<dbReference type="Proteomes" id="UP000195897">
    <property type="component" value="Unassembled WGS sequence"/>
</dbReference>
<dbReference type="Gene3D" id="3.20.20.150">
    <property type="entry name" value="Divalent-metal-dependent TIM barrel enzymes"/>
    <property type="match status" value="1"/>
</dbReference>
<dbReference type="InterPro" id="IPR036237">
    <property type="entry name" value="Xyl_isomerase-like_sf"/>
</dbReference>
<gene>
    <name evidence="2" type="ORF">B5F17_06170</name>
</gene>
<evidence type="ECO:0000313" key="2">
    <source>
        <dbReference type="EMBL" id="OUP53154.1"/>
    </source>
</evidence>
<dbReference type="AlphaFoldDB" id="A0A1Y4L8V4"/>
<keyword evidence="2" id="KW-0540">Nuclease</keyword>
<organism evidence="2 3">
    <name type="scientific">Butyricicoccus pullicaecorum</name>
    <dbReference type="NCBI Taxonomy" id="501571"/>
    <lineage>
        <taxon>Bacteria</taxon>
        <taxon>Bacillati</taxon>
        <taxon>Bacillota</taxon>
        <taxon>Clostridia</taxon>
        <taxon>Eubacteriales</taxon>
        <taxon>Butyricicoccaceae</taxon>
        <taxon>Butyricicoccus</taxon>
    </lineage>
</organism>
<accession>A0A1Y4L8V4</accession>
<comment type="caution">
    <text evidence="2">The sequence shown here is derived from an EMBL/GenBank/DDBJ whole genome shotgun (WGS) entry which is preliminary data.</text>
</comment>